<evidence type="ECO:0000256" key="2">
    <source>
        <dbReference type="ARBA" id="ARBA00022840"/>
    </source>
</evidence>
<dbReference type="InterPro" id="IPR003593">
    <property type="entry name" value="AAA+_ATPase"/>
</dbReference>
<dbReference type="InterPro" id="IPR017871">
    <property type="entry name" value="ABC_transporter-like_CS"/>
</dbReference>
<dbReference type="Gene3D" id="3.40.50.300">
    <property type="entry name" value="P-loop containing nucleotide triphosphate hydrolases"/>
    <property type="match status" value="1"/>
</dbReference>
<dbReference type="PROSITE" id="PS00211">
    <property type="entry name" value="ABC_TRANSPORTER_1"/>
    <property type="match status" value="1"/>
</dbReference>
<keyword evidence="2 4" id="KW-0067">ATP-binding</keyword>
<organism evidence="4 5">
    <name type="scientific">Ornithinibacillus caprae</name>
    <dbReference type="NCBI Taxonomy" id="2678566"/>
    <lineage>
        <taxon>Bacteria</taxon>
        <taxon>Bacillati</taxon>
        <taxon>Bacillota</taxon>
        <taxon>Bacilli</taxon>
        <taxon>Bacillales</taxon>
        <taxon>Bacillaceae</taxon>
        <taxon>Ornithinibacillus</taxon>
    </lineage>
</organism>
<proteinExistence type="predicted"/>
<dbReference type="SMART" id="SM00382">
    <property type="entry name" value="AAA"/>
    <property type="match status" value="1"/>
</dbReference>
<name>A0A6N8FIF2_9BACI</name>
<dbReference type="InterPro" id="IPR003439">
    <property type="entry name" value="ABC_transporter-like_ATP-bd"/>
</dbReference>
<dbReference type="PROSITE" id="PS50893">
    <property type="entry name" value="ABC_TRANSPORTER_2"/>
    <property type="match status" value="1"/>
</dbReference>
<reference evidence="4 5" key="1">
    <citation type="submission" date="2019-11" db="EMBL/GenBank/DDBJ databases">
        <authorList>
            <person name="Li X."/>
        </authorList>
    </citation>
    <scope>NUCLEOTIDE SEQUENCE [LARGE SCALE GENOMIC DNA]</scope>
    <source>
        <strain evidence="4 5">L9</strain>
    </source>
</reference>
<dbReference type="Pfam" id="PF00005">
    <property type="entry name" value="ABC_tran"/>
    <property type="match status" value="1"/>
</dbReference>
<dbReference type="PANTHER" id="PTHR43582:SF2">
    <property type="entry name" value="LINEARMYCIN RESISTANCE ATP-BINDING PROTEIN LNRL"/>
    <property type="match status" value="1"/>
</dbReference>
<keyword evidence="5" id="KW-1185">Reference proteome</keyword>
<dbReference type="RefSeq" id="WP_155669408.1">
    <property type="nucleotide sequence ID" value="NZ_WOCA01000011.1"/>
</dbReference>
<keyword evidence="1" id="KW-0547">Nucleotide-binding</keyword>
<gene>
    <name evidence="4" type="ORF">GMD78_13830</name>
</gene>
<dbReference type="EMBL" id="WOCA01000011">
    <property type="protein sequence ID" value="MUK89442.1"/>
    <property type="molecule type" value="Genomic_DNA"/>
</dbReference>
<dbReference type="GO" id="GO:0005524">
    <property type="term" value="F:ATP binding"/>
    <property type="evidence" value="ECO:0007669"/>
    <property type="project" value="UniProtKB-KW"/>
</dbReference>
<dbReference type="PANTHER" id="PTHR43582">
    <property type="entry name" value="LINEARMYCIN RESISTANCE ATP-BINDING PROTEIN LNRL"/>
    <property type="match status" value="1"/>
</dbReference>
<evidence type="ECO:0000313" key="4">
    <source>
        <dbReference type="EMBL" id="MUK89442.1"/>
    </source>
</evidence>
<accession>A0A6N8FIF2</accession>
<feature type="domain" description="ABC transporter" evidence="3">
    <location>
        <begin position="2"/>
        <end position="229"/>
    </location>
</feature>
<dbReference type="AlphaFoldDB" id="A0A6N8FIF2"/>
<dbReference type="SUPFAM" id="SSF52540">
    <property type="entry name" value="P-loop containing nucleoside triphosphate hydrolases"/>
    <property type="match status" value="1"/>
</dbReference>
<comment type="caution">
    <text evidence="4">The sequence shown here is derived from an EMBL/GenBank/DDBJ whole genome shotgun (WGS) entry which is preliminary data.</text>
</comment>
<dbReference type="InterPro" id="IPR027417">
    <property type="entry name" value="P-loop_NTPase"/>
</dbReference>
<evidence type="ECO:0000259" key="3">
    <source>
        <dbReference type="PROSITE" id="PS50893"/>
    </source>
</evidence>
<dbReference type="GO" id="GO:0016887">
    <property type="term" value="F:ATP hydrolysis activity"/>
    <property type="evidence" value="ECO:0007669"/>
    <property type="project" value="InterPro"/>
</dbReference>
<dbReference type="Proteomes" id="UP000469125">
    <property type="component" value="Unassembled WGS sequence"/>
</dbReference>
<sequence length="299" mass="33453">MLNISNVSKHYEKTKALDDVSFHISKGSCFGLVGPNGAGKSTLMKILASIIHDYTGDVFIDNKILTPEQKEKIGYVPQDICLEEGLSAIGNLSLFGKLYGLTGKKLKLRAIEVLKQINLEKRANDKVSTFSGGMKRRLNIGCSLMHNPDILIMDEATVGIDPQSRNYIFQMINRIKNDGRTIIYASHYIEEVELLCDEVVFIDSGVVVEKGAVNDLLKQYATPSIFIKGTPINLDKMKQYGDVVSKKGGYILSTNEPLQVMENMIAYCREHVIELEQLELVQPRLEDIFFSLTGSELRE</sequence>
<protein>
    <submittedName>
        <fullName evidence="4">ATP-binding cassette domain-containing protein</fullName>
    </submittedName>
</protein>
<evidence type="ECO:0000313" key="5">
    <source>
        <dbReference type="Proteomes" id="UP000469125"/>
    </source>
</evidence>
<evidence type="ECO:0000256" key="1">
    <source>
        <dbReference type="ARBA" id="ARBA00022741"/>
    </source>
</evidence>